<evidence type="ECO:0000259" key="9">
    <source>
        <dbReference type="PROSITE" id="PS50928"/>
    </source>
</evidence>
<dbReference type="CDD" id="cd06261">
    <property type="entry name" value="TM_PBP2"/>
    <property type="match status" value="1"/>
</dbReference>
<dbReference type="EMBL" id="QGKS01000049">
    <property type="protein sequence ID" value="PWR17396.1"/>
    <property type="molecule type" value="Genomic_DNA"/>
</dbReference>
<feature type="domain" description="ABC transmembrane type-1" evidence="9">
    <location>
        <begin position="69"/>
        <end position="255"/>
    </location>
</feature>
<feature type="transmembrane region" description="Helical" evidence="7">
    <location>
        <begin position="195"/>
        <end position="217"/>
    </location>
</feature>
<dbReference type="PROSITE" id="PS50928">
    <property type="entry name" value="ABC_TM1"/>
    <property type="match status" value="1"/>
</dbReference>
<dbReference type="InterPro" id="IPR000515">
    <property type="entry name" value="MetI-like"/>
</dbReference>
<organism evidence="10 11">
    <name type="scientific">Micromonospora sicca</name>
    <dbReference type="NCBI Taxonomy" id="2202420"/>
    <lineage>
        <taxon>Bacteria</taxon>
        <taxon>Bacillati</taxon>
        <taxon>Actinomycetota</taxon>
        <taxon>Actinomycetes</taxon>
        <taxon>Micromonosporales</taxon>
        <taxon>Micromonosporaceae</taxon>
        <taxon>Micromonospora</taxon>
    </lineage>
</organism>
<dbReference type="RefSeq" id="WP_109799652.1">
    <property type="nucleotide sequence ID" value="NZ_QGKS01000049.1"/>
</dbReference>
<evidence type="ECO:0000313" key="11">
    <source>
        <dbReference type="Proteomes" id="UP000246050"/>
    </source>
</evidence>
<dbReference type="GO" id="GO:0006865">
    <property type="term" value="P:amino acid transport"/>
    <property type="evidence" value="ECO:0007669"/>
    <property type="project" value="TreeGrafter"/>
</dbReference>
<dbReference type="Pfam" id="PF00528">
    <property type="entry name" value="BPD_transp_1"/>
    <property type="match status" value="1"/>
</dbReference>
<evidence type="ECO:0000256" key="5">
    <source>
        <dbReference type="ARBA" id="ARBA00022989"/>
    </source>
</evidence>
<sequence>MMSTGVLYDHPGPRARIRNAVLSVAFGLGLVALLWWIYTKFDQAGQWEAALWKPFTQSATWTQFILPGLRQTLLAAATGMVLSLAFGIIFAVGRLSEHWWIRVPAGVVVEFFRAVPLLLMIFFIFYGVPFLIQGPVTAFTAVVAGLTLYNGSVLAEAFRAGIRSIPGGQSEAAYAVGMRKSQVMRLILVPQAARAMLPVIVSQLVVLLKDTALGYIVAFPELLARGVNDLSANYGNVVAAAIVVAVIYILINSLLTALANWLDRRTRQRAFRIPKQTAPDSTPAGGMAVSEPQG</sequence>
<dbReference type="Proteomes" id="UP000246050">
    <property type="component" value="Unassembled WGS sequence"/>
</dbReference>
<feature type="transmembrane region" description="Helical" evidence="7">
    <location>
        <begin position="73"/>
        <end position="93"/>
    </location>
</feature>
<evidence type="ECO:0000256" key="1">
    <source>
        <dbReference type="ARBA" id="ARBA00004651"/>
    </source>
</evidence>
<keyword evidence="6 7" id="KW-0472">Membrane</keyword>
<dbReference type="PANTHER" id="PTHR30614:SF21">
    <property type="entry name" value="AMINO ACID ABC TRANSPORTER PERMEASE"/>
    <property type="match status" value="1"/>
</dbReference>
<comment type="similarity">
    <text evidence="7">Belongs to the binding-protein-dependent transport system permease family.</text>
</comment>
<keyword evidence="2 7" id="KW-0813">Transport</keyword>
<dbReference type="GO" id="GO:0043190">
    <property type="term" value="C:ATP-binding cassette (ABC) transporter complex"/>
    <property type="evidence" value="ECO:0007669"/>
    <property type="project" value="InterPro"/>
</dbReference>
<evidence type="ECO:0000256" key="7">
    <source>
        <dbReference type="RuleBase" id="RU363032"/>
    </source>
</evidence>
<name>A0A317DU49_9ACTN</name>
<evidence type="ECO:0000256" key="3">
    <source>
        <dbReference type="ARBA" id="ARBA00022475"/>
    </source>
</evidence>
<dbReference type="GO" id="GO:0022857">
    <property type="term" value="F:transmembrane transporter activity"/>
    <property type="evidence" value="ECO:0007669"/>
    <property type="project" value="InterPro"/>
</dbReference>
<dbReference type="Gene3D" id="1.10.3720.10">
    <property type="entry name" value="MetI-like"/>
    <property type="match status" value="1"/>
</dbReference>
<keyword evidence="3" id="KW-1003">Cell membrane</keyword>
<comment type="caution">
    <text evidence="10">The sequence shown here is derived from an EMBL/GenBank/DDBJ whole genome shotgun (WGS) entry which is preliminary data.</text>
</comment>
<dbReference type="PANTHER" id="PTHR30614">
    <property type="entry name" value="MEMBRANE COMPONENT OF AMINO ACID ABC TRANSPORTER"/>
    <property type="match status" value="1"/>
</dbReference>
<evidence type="ECO:0000256" key="2">
    <source>
        <dbReference type="ARBA" id="ARBA00022448"/>
    </source>
</evidence>
<dbReference type="OrthoDB" id="4543034at2"/>
<protein>
    <submittedName>
        <fullName evidence="10">Amino acid ABC transporter permease</fullName>
    </submittedName>
</protein>
<feature type="region of interest" description="Disordered" evidence="8">
    <location>
        <begin position="274"/>
        <end position="294"/>
    </location>
</feature>
<gene>
    <name evidence="10" type="ORF">DKT69_00495</name>
</gene>
<dbReference type="InterPro" id="IPR010065">
    <property type="entry name" value="AA_ABC_transptr_permease_3TM"/>
</dbReference>
<accession>A0A317DU49</accession>
<evidence type="ECO:0000256" key="8">
    <source>
        <dbReference type="SAM" id="MobiDB-lite"/>
    </source>
</evidence>
<proteinExistence type="inferred from homology"/>
<feature type="transmembrane region" description="Helical" evidence="7">
    <location>
        <begin position="237"/>
        <end position="262"/>
    </location>
</feature>
<comment type="subcellular location">
    <subcellularLocation>
        <location evidence="1 7">Cell membrane</location>
        <topology evidence="1 7">Multi-pass membrane protein</topology>
    </subcellularLocation>
</comment>
<dbReference type="SUPFAM" id="SSF161098">
    <property type="entry name" value="MetI-like"/>
    <property type="match status" value="1"/>
</dbReference>
<dbReference type="InterPro" id="IPR043429">
    <property type="entry name" value="ArtM/GltK/GlnP/TcyL/YhdX-like"/>
</dbReference>
<dbReference type="InterPro" id="IPR035906">
    <property type="entry name" value="MetI-like_sf"/>
</dbReference>
<dbReference type="AlphaFoldDB" id="A0A317DU49"/>
<evidence type="ECO:0000313" key="10">
    <source>
        <dbReference type="EMBL" id="PWR17396.1"/>
    </source>
</evidence>
<feature type="transmembrane region" description="Helical" evidence="7">
    <location>
        <begin position="20"/>
        <end position="38"/>
    </location>
</feature>
<dbReference type="NCBIfam" id="TIGR01726">
    <property type="entry name" value="HEQRo_perm_3TM"/>
    <property type="match status" value="1"/>
</dbReference>
<feature type="transmembrane region" description="Helical" evidence="7">
    <location>
        <begin position="114"/>
        <end position="132"/>
    </location>
</feature>
<keyword evidence="4 7" id="KW-0812">Transmembrane</keyword>
<evidence type="ECO:0000256" key="6">
    <source>
        <dbReference type="ARBA" id="ARBA00023136"/>
    </source>
</evidence>
<reference evidence="10 11" key="1">
    <citation type="submission" date="2018-05" db="EMBL/GenBank/DDBJ databases">
        <title>Micromonosporas from Atacama Desert.</title>
        <authorList>
            <person name="Carro L."/>
            <person name="Golinska P."/>
            <person name="Klenk H.-P."/>
            <person name="Goodfellow M."/>
        </authorList>
    </citation>
    <scope>NUCLEOTIDE SEQUENCE [LARGE SCALE GENOMIC DNA]</scope>
    <source>
        <strain evidence="10 11">4G51</strain>
    </source>
</reference>
<evidence type="ECO:0000256" key="4">
    <source>
        <dbReference type="ARBA" id="ARBA00022692"/>
    </source>
</evidence>
<feature type="transmembrane region" description="Helical" evidence="7">
    <location>
        <begin position="138"/>
        <end position="158"/>
    </location>
</feature>
<keyword evidence="5 7" id="KW-1133">Transmembrane helix</keyword>